<keyword evidence="2" id="KW-1185">Reference proteome</keyword>
<dbReference type="Gramene" id="TuG1812G0200003103.01.T01">
    <property type="protein sequence ID" value="TuG1812G0200003103.01.T01"/>
    <property type="gene ID" value="TuG1812G0200003103.01"/>
</dbReference>
<name>A0A8R7PFJ6_TRIUA</name>
<dbReference type="Proteomes" id="UP000015106">
    <property type="component" value="Chromosome 2"/>
</dbReference>
<reference evidence="1" key="3">
    <citation type="submission" date="2022-06" db="UniProtKB">
        <authorList>
            <consortium name="EnsemblPlants"/>
        </authorList>
    </citation>
    <scope>IDENTIFICATION</scope>
</reference>
<sequence length="99" mass="10092">MRAAAPVALVHGACIGDLLKSSFANCIASPAGAPAIWPFPFAVWYAVSAAAAISSGASVVEQRFSSSSSAGGSYPSTKERSIILSSASVCTNSVLQIRW</sequence>
<protein>
    <submittedName>
        <fullName evidence="1">Uncharacterized protein</fullName>
    </submittedName>
</protein>
<evidence type="ECO:0000313" key="2">
    <source>
        <dbReference type="Proteomes" id="UP000015106"/>
    </source>
</evidence>
<dbReference type="EnsemblPlants" id="TuG1812G0200003103.01.T01">
    <property type="protein sequence ID" value="TuG1812G0200003103.01.T01"/>
    <property type="gene ID" value="TuG1812G0200003103.01"/>
</dbReference>
<reference evidence="1" key="2">
    <citation type="submission" date="2018-03" db="EMBL/GenBank/DDBJ databases">
        <title>The Triticum urartu genome reveals the dynamic nature of wheat genome evolution.</title>
        <authorList>
            <person name="Ling H."/>
            <person name="Ma B."/>
            <person name="Shi X."/>
            <person name="Liu H."/>
            <person name="Dong L."/>
            <person name="Sun H."/>
            <person name="Cao Y."/>
            <person name="Gao Q."/>
            <person name="Zheng S."/>
            <person name="Li Y."/>
            <person name="Yu Y."/>
            <person name="Du H."/>
            <person name="Qi M."/>
            <person name="Li Y."/>
            <person name="Yu H."/>
            <person name="Cui Y."/>
            <person name="Wang N."/>
            <person name="Chen C."/>
            <person name="Wu H."/>
            <person name="Zhao Y."/>
            <person name="Zhang J."/>
            <person name="Li Y."/>
            <person name="Zhou W."/>
            <person name="Zhang B."/>
            <person name="Hu W."/>
            <person name="Eijk M."/>
            <person name="Tang J."/>
            <person name="Witsenboer H."/>
            <person name="Zhao S."/>
            <person name="Li Z."/>
            <person name="Zhang A."/>
            <person name="Wang D."/>
            <person name="Liang C."/>
        </authorList>
    </citation>
    <scope>NUCLEOTIDE SEQUENCE [LARGE SCALE GENOMIC DNA]</scope>
    <source>
        <strain evidence="1">cv. G1812</strain>
    </source>
</reference>
<evidence type="ECO:0000313" key="1">
    <source>
        <dbReference type="EnsemblPlants" id="TuG1812G0200003103.01.T01"/>
    </source>
</evidence>
<dbReference type="AlphaFoldDB" id="A0A8R7PFJ6"/>
<accession>A0A8R7PFJ6</accession>
<organism evidence="1 2">
    <name type="scientific">Triticum urartu</name>
    <name type="common">Red wild einkorn</name>
    <name type="synonym">Crithodium urartu</name>
    <dbReference type="NCBI Taxonomy" id="4572"/>
    <lineage>
        <taxon>Eukaryota</taxon>
        <taxon>Viridiplantae</taxon>
        <taxon>Streptophyta</taxon>
        <taxon>Embryophyta</taxon>
        <taxon>Tracheophyta</taxon>
        <taxon>Spermatophyta</taxon>
        <taxon>Magnoliopsida</taxon>
        <taxon>Liliopsida</taxon>
        <taxon>Poales</taxon>
        <taxon>Poaceae</taxon>
        <taxon>BOP clade</taxon>
        <taxon>Pooideae</taxon>
        <taxon>Triticodae</taxon>
        <taxon>Triticeae</taxon>
        <taxon>Triticinae</taxon>
        <taxon>Triticum</taxon>
    </lineage>
</organism>
<reference evidence="2" key="1">
    <citation type="journal article" date="2013" name="Nature">
        <title>Draft genome of the wheat A-genome progenitor Triticum urartu.</title>
        <authorList>
            <person name="Ling H.Q."/>
            <person name="Zhao S."/>
            <person name="Liu D."/>
            <person name="Wang J."/>
            <person name="Sun H."/>
            <person name="Zhang C."/>
            <person name="Fan H."/>
            <person name="Li D."/>
            <person name="Dong L."/>
            <person name="Tao Y."/>
            <person name="Gao C."/>
            <person name="Wu H."/>
            <person name="Li Y."/>
            <person name="Cui Y."/>
            <person name="Guo X."/>
            <person name="Zheng S."/>
            <person name="Wang B."/>
            <person name="Yu K."/>
            <person name="Liang Q."/>
            <person name="Yang W."/>
            <person name="Lou X."/>
            <person name="Chen J."/>
            <person name="Feng M."/>
            <person name="Jian J."/>
            <person name="Zhang X."/>
            <person name="Luo G."/>
            <person name="Jiang Y."/>
            <person name="Liu J."/>
            <person name="Wang Z."/>
            <person name="Sha Y."/>
            <person name="Zhang B."/>
            <person name="Wu H."/>
            <person name="Tang D."/>
            <person name="Shen Q."/>
            <person name="Xue P."/>
            <person name="Zou S."/>
            <person name="Wang X."/>
            <person name="Liu X."/>
            <person name="Wang F."/>
            <person name="Yang Y."/>
            <person name="An X."/>
            <person name="Dong Z."/>
            <person name="Zhang K."/>
            <person name="Zhang X."/>
            <person name="Luo M.C."/>
            <person name="Dvorak J."/>
            <person name="Tong Y."/>
            <person name="Wang J."/>
            <person name="Yang H."/>
            <person name="Li Z."/>
            <person name="Wang D."/>
            <person name="Zhang A."/>
            <person name="Wang J."/>
        </authorList>
    </citation>
    <scope>NUCLEOTIDE SEQUENCE</scope>
    <source>
        <strain evidence="2">cv. G1812</strain>
    </source>
</reference>
<proteinExistence type="predicted"/>